<dbReference type="GO" id="GO:0016614">
    <property type="term" value="F:oxidoreductase activity, acting on CH-OH group of donors"/>
    <property type="evidence" value="ECO:0007669"/>
    <property type="project" value="InterPro"/>
</dbReference>
<keyword evidence="3 4" id="KW-0274">FAD</keyword>
<dbReference type="PROSITE" id="PS00623">
    <property type="entry name" value="GMC_OXRED_1"/>
    <property type="match status" value="1"/>
</dbReference>
<dbReference type="PANTHER" id="PTHR11552:SF208">
    <property type="entry name" value="RE36204P-RELATED"/>
    <property type="match status" value="1"/>
</dbReference>
<dbReference type="SUPFAM" id="SSF51905">
    <property type="entry name" value="FAD/NAD(P)-binding domain"/>
    <property type="match status" value="1"/>
</dbReference>
<accession>A0A0U9HSH0</accession>
<dbReference type="InterPro" id="IPR012132">
    <property type="entry name" value="GMC_OxRdtase"/>
</dbReference>
<dbReference type="InterPro" id="IPR000172">
    <property type="entry name" value="GMC_OxRdtase_N"/>
</dbReference>
<feature type="active site" description="Proton acceptor" evidence="2">
    <location>
        <position position="607"/>
    </location>
</feature>
<dbReference type="PANTHER" id="PTHR11552">
    <property type="entry name" value="GLUCOSE-METHANOL-CHOLINE GMC OXIDOREDUCTASE"/>
    <property type="match status" value="1"/>
</dbReference>
<dbReference type="EMBL" id="GARF01000007">
    <property type="protein sequence ID" value="JAC88928.1"/>
    <property type="molecule type" value="mRNA"/>
</dbReference>
<dbReference type="SUPFAM" id="SSF54373">
    <property type="entry name" value="FAD-linked reductases, C-terminal domain"/>
    <property type="match status" value="1"/>
</dbReference>
<evidence type="ECO:0000259" key="7">
    <source>
        <dbReference type="PROSITE" id="PS00624"/>
    </source>
</evidence>
<feature type="domain" description="Glucose-methanol-choline oxidoreductase N-terminal" evidence="6">
    <location>
        <begin position="143"/>
        <end position="166"/>
    </location>
</feature>
<dbReference type="AlphaFoldDB" id="A0A0U9HSH0"/>
<comment type="cofactor">
    <cofactor evidence="3">
        <name>FAD</name>
        <dbReference type="ChEBI" id="CHEBI:57692"/>
    </cofactor>
</comment>
<evidence type="ECO:0000256" key="2">
    <source>
        <dbReference type="PIRSR" id="PIRSR000137-1"/>
    </source>
</evidence>
<sequence>MDIVKGIRFISLICFLHSLSTTGGHVHYDYVGDFVHYLLKSVMSSPKINPLYPQSERIVEKSTHDFIVVGAGPTGSVIANRLTEIPNWSVLLLESGEEAHIISDVPFLCGAMEFTDYNWGYKSEPQQGFCRGCTGGRMELPSGNVLGGSSIINYMIYVRGNRVDYDRWAAKGNPGWSFDEVFPYFLKFEDAHISRSDEEYHHKGGFLTVSDVPYRTKAAKAYVKAAQEAGHAYTDYNGAQQLGVSYVQGTLRDGGRCSSEKAFLRPIRNRRNVKIQTGSRVEKILIDPQTKRAYGVKYSRRGRIHYAFARKEVIVTAGPLNSPQLLMLSGIGPQEHLQDLDIPVIQNLPVGITMYDHATYPGIVFRLNDSISFNDLATSLSNPSFYLEYMGGKGPITSLGGVEVMTYIRTNVSMDPEPSYPDMELFMIGGSINTDFGVIYRKIFNIPSEIYDKIWRPLEGQYVYSVLPMLVHPKSKGYIKLKSKNPYDAPKFFANYLSDPDNIDVKTFIAAIREVQKINANPAMQKYGSTLVDTPLPGCENEMFNTDRYWECCLRTLIGSLYHQVATCKMGPKSDPEAVVDPRLKVYGIKGLRVAGISVIPHPVTAHTVGPAYMIGEKAADIIKEDWKHEIRIMN</sequence>
<evidence type="ECO:0000259" key="6">
    <source>
        <dbReference type="PROSITE" id="PS00623"/>
    </source>
</evidence>
<reference evidence="8" key="2">
    <citation type="submission" date="2016-01" db="EMBL/GenBank/DDBJ databases">
        <title>Tissue-specific transcript profiling for ABC transporters in the sequestering larvae of the phytophagous leaf beetle Chrysomela populi.</title>
        <authorList>
            <person name="Strauss A.S."/>
            <person name="Wang D."/>
            <person name="Stock M."/>
            <person name="Gretscher R.R."/>
            <person name="Groth M."/>
            <person name="Boland W."/>
            <person name="Burse A."/>
        </authorList>
    </citation>
    <scope>NUCLEOTIDE SEQUENCE</scope>
</reference>
<dbReference type="Gene3D" id="3.50.50.60">
    <property type="entry name" value="FAD/NAD(P)-binding domain"/>
    <property type="match status" value="1"/>
</dbReference>
<dbReference type="PROSITE" id="PS00624">
    <property type="entry name" value="GMC_OXRED_2"/>
    <property type="match status" value="1"/>
</dbReference>
<organism evidence="8">
    <name type="scientific">Chrysomela populi</name>
    <name type="common">Poplar leaf beetle</name>
    <name type="synonym">Melasoma populi</name>
    <dbReference type="NCBI Taxonomy" id="154003"/>
    <lineage>
        <taxon>Eukaryota</taxon>
        <taxon>Metazoa</taxon>
        <taxon>Ecdysozoa</taxon>
        <taxon>Arthropoda</taxon>
        <taxon>Hexapoda</taxon>
        <taxon>Insecta</taxon>
        <taxon>Pterygota</taxon>
        <taxon>Neoptera</taxon>
        <taxon>Endopterygota</taxon>
        <taxon>Coleoptera</taxon>
        <taxon>Polyphaga</taxon>
        <taxon>Cucujiformia</taxon>
        <taxon>Chrysomeloidea</taxon>
        <taxon>Chrysomelidae</taxon>
        <taxon>Chrysomelinae</taxon>
        <taxon>Chrysomelini</taxon>
        <taxon>Chrysomela</taxon>
    </lineage>
</organism>
<dbReference type="Gene3D" id="3.30.560.10">
    <property type="entry name" value="Glucose Oxidase, domain 3"/>
    <property type="match status" value="1"/>
</dbReference>
<dbReference type="InterPro" id="IPR036188">
    <property type="entry name" value="FAD/NAD-bd_sf"/>
</dbReference>
<keyword evidence="5" id="KW-0732">Signal</keyword>
<feature type="binding site" evidence="3">
    <location>
        <position position="145"/>
    </location>
    <ligand>
        <name>FAD</name>
        <dbReference type="ChEBI" id="CHEBI:57692"/>
    </ligand>
</feature>
<dbReference type="Pfam" id="PF00732">
    <property type="entry name" value="GMC_oxred_N"/>
    <property type="match status" value="1"/>
</dbReference>
<evidence type="ECO:0000256" key="4">
    <source>
        <dbReference type="RuleBase" id="RU003968"/>
    </source>
</evidence>
<protein>
    <submittedName>
        <fullName evidence="8">Putative salicyl alcohol oxidase</fullName>
    </submittedName>
</protein>
<reference evidence="8" key="1">
    <citation type="journal article" date="2014" name="Proc. R. Soc. B">
        <title>Independently recruited oxidases from the glucose-methanol-choline oxidoreductase family enabled chemical defences in leaf beetle larvae (subtribe Chrysomelina) to evolve.</title>
        <authorList>
            <person name="Rahfeld P."/>
            <person name="Kirsch R."/>
            <person name="Kugel S."/>
            <person name="Wielsch N."/>
            <person name="Stock M."/>
            <person name="Groth M."/>
            <person name="Boland W."/>
            <person name="Burse A."/>
        </authorList>
    </citation>
    <scope>NUCLEOTIDE SEQUENCE</scope>
</reference>
<feature type="binding site" evidence="3">
    <location>
        <position position="281"/>
    </location>
    <ligand>
        <name>FAD</name>
        <dbReference type="ChEBI" id="CHEBI:57692"/>
    </ligand>
</feature>
<evidence type="ECO:0000313" key="8">
    <source>
        <dbReference type="EMBL" id="JAC88928.1"/>
    </source>
</evidence>
<feature type="signal peptide" evidence="5">
    <location>
        <begin position="1"/>
        <end position="24"/>
    </location>
</feature>
<evidence type="ECO:0000256" key="3">
    <source>
        <dbReference type="PIRSR" id="PIRSR000137-2"/>
    </source>
</evidence>
<feature type="domain" description="Glucose-methanol-choline oxidoreductase N-terminal" evidence="7">
    <location>
        <begin position="318"/>
        <end position="332"/>
    </location>
</feature>
<feature type="active site" description="Proton donor" evidence="2">
    <location>
        <position position="563"/>
    </location>
</feature>
<dbReference type="GO" id="GO:0050660">
    <property type="term" value="F:flavin adenine dinucleotide binding"/>
    <property type="evidence" value="ECO:0007669"/>
    <property type="project" value="InterPro"/>
</dbReference>
<evidence type="ECO:0000256" key="1">
    <source>
        <dbReference type="ARBA" id="ARBA00010790"/>
    </source>
</evidence>
<dbReference type="PIRSF" id="PIRSF000137">
    <property type="entry name" value="Alcohol_oxidase"/>
    <property type="match status" value="1"/>
</dbReference>
<feature type="chain" id="PRO_5006865079" evidence="5">
    <location>
        <begin position="25"/>
        <end position="635"/>
    </location>
</feature>
<name>A0A0U9HSH0_CHRPP</name>
<comment type="similarity">
    <text evidence="1 4">Belongs to the GMC oxidoreductase family.</text>
</comment>
<keyword evidence="4" id="KW-0285">Flavoprotein</keyword>
<evidence type="ECO:0000256" key="5">
    <source>
        <dbReference type="SAM" id="SignalP"/>
    </source>
</evidence>
<dbReference type="Pfam" id="PF05199">
    <property type="entry name" value="GMC_oxred_C"/>
    <property type="match status" value="1"/>
</dbReference>
<dbReference type="InterPro" id="IPR007867">
    <property type="entry name" value="GMC_OxRtase_C"/>
</dbReference>
<proteinExistence type="evidence at transcript level"/>